<dbReference type="InterPro" id="IPR019076">
    <property type="entry name" value="Spore_lipoprot_YhcN/YlaJ-like"/>
</dbReference>
<evidence type="ECO:0000313" key="2">
    <source>
        <dbReference type="EMBL" id="ACJ34781.1"/>
    </source>
</evidence>
<proteinExistence type="predicted"/>
<reference evidence="2 3" key="1">
    <citation type="journal article" date="2008" name="Genome Biol.">
        <title>Encapsulated in silica: genome, proteome and physiology of the thermophilic bacterium Anoxybacillus flavithermus WK1.</title>
        <authorList>
            <person name="Saw J.H."/>
            <person name="Mountain B.W."/>
            <person name="Feng L."/>
            <person name="Omelchenko M.V."/>
            <person name="Hou S."/>
            <person name="Saito J.A."/>
            <person name="Stott M.B."/>
            <person name="Li D."/>
            <person name="Zhao G."/>
            <person name="Wu J."/>
            <person name="Galperin M.Y."/>
            <person name="Koonin E.V."/>
            <person name="Makarova K.S."/>
            <person name="Wolf Y.I."/>
            <person name="Rigden D.J."/>
            <person name="Dunfield P.F."/>
            <person name="Wang L."/>
            <person name="Alam M."/>
        </authorList>
    </citation>
    <scope>NUCLEOTIDE SEQUENCE [LARGE SCALE GENOMIC DNA]</scope>
    <source>
        <strain evidence="3">DSM 21510 / WK1</strain>
    </source>
</reference>
<dbReference type="Pfam" id="PF09580">
    <property type="entry name" value="Spore_YhcN_YlaJ"/>
    <property type="match status" value="1"/>
</dbReference>
<dbReference type="Proteomes" id="UP000000742">
    <property type="component" value="Chromosome"/>
</dbReference>
<dbReference type="KEGG" id="afl:Aflv_2424"/>
<organism evidence="2 3">
    <name type="scientific">Anoxybacillus flavithermus (strain DSM 21510 / WK1)</name>
    <dbReference type="NCBI Taxonomy" id="491915"/>
    <lineage>
        <taxon>Bacteria</taxon>
        <taxon>Bacillati</taxon>
        <taxon>Bacillota</taxon>
        <taxon>Bacilli</taxon>
        <taxon>Bacillales</taxon>
        <taxon>Anoxybacillaceae</taxon>
        <taxon>Anoxybacillus</taxon>
    </lineage>
</organism>
<dbReference type="AlphaFoldDB" id="B7GKN5"/>
<sequence>MSFFQAITIMILSIKRIIKKKGGVTLRNTWLLTGISTIALLSGCAQMNESTSLYEKSGTTINVRSRNDLYNEHGVKNGMDSRLTNFGYVRHQKSPIPGDTTQYATIPVLNRENVADLISKLCTQLPNVYDVGTLVTDDTVFVVYKTDSTNRFETADQVKKTAISVVPRYYHVYVSDNPRMFQDIERFGRLDANSRNIDQILQQTIKEMLKSPQGRKVSSGENENGVQREEMNMMQ</sequence>
<evidence type="ECO:0000256" key="1">
    <source>
        <dbReference type="SAM" id="MobiDB-lite"/>
    </source>
</evidence>
<name>B7GKN5_ANOFW</name>
<dbReference type="STRING" id="491915.Aflv_2424"/>
<evidence type="ECO:0000313" key="3">
    <source>
        <dbReference type="Proteomes" id="UP000000742"/>
    </source>
</evidence>
<gene>
    <name evidence="2" type="ordered locus">Aflv_2424</name>
</gene>
<dbReference type="HOGENOM" id="CLU_109706_0_0_9"/>
<protein>
    <submittedName>
        <fullName evidence="2">Uncharacterized conserved protein</fullName>
    </submittedName>
</protein>
<dbReference type="EMBL" id="CP000922">
    <property type="protein sequence ID" value="ACJ34781.1"/>
    <property type="molecule type" value="Genomic_DNA"/>
</dbReference>
<dbReference type="eggNOG" id="ENOG502ZACY">
    <property type="taxonomic scope" value="Bacteria"/>
</dbReference>
<feature type="region of interest" description="Disordered" evidence="1">
    <location>
        <begin position="210"/>
        <end position="235"/>
    </location>
</feature>
<accession>B7GKN5</accession>
<feature type="compositionally biased region" description="Basic and acidic residues" evidence="1">
    <location>
        <begin position="226"/>
        <end position="235"/>
    </location>
</feature>